<dbReference type="Proteomes" id="UP000076798">
    <property type="component" value="Unassembled WGS sequence"/>
</dbReference>
<feature type="region of interest" description="Disordered" evidence="1">
    <location>
        <begin position="555"/>
        <end position="575"/>
    </location>
</feature>
<sequence length="1021" mass="107947">MRRNLVITSFLAYLLIGSTCGQSNYTPVPRWGSASALLSNTLLVHGGRTNPSNEYTYNGQVTNDLLSLDISLAFNVSSPNWRYLSGSLNLTTSQGPAVAFHTLTPYSSTGLLSFGGDGGPPQALSTRADSASLLDISIPQQSQWTLEPQGWASEPIRREYHTAAASRGGIWIVGGEKVDGSGLLADNYVFSIEPIFSTIPSLNGPPPLSGHAAVVLSSGLVMIFGGVSPSQGGLQGLDTFYVLDTAAQPPSWSMWNATGDVPAPRRNFAAVVLDGDKILIQGGVSDAGSTPQSFLSDGAVLDTKQNPMVWTSVPALTLVEGRIDQVAFAVGTSVFFCFGWGSQGAFPSSLLLFDTVDQTFQSSWTPPASPIPASSTVPPASEPATAPGTYNPTPTSTSGSQSGSNTSGSSTNTSSQSASNSSPASQTSSVNSSTSPSSTILPTPNVTGIALGSVFGVIALVALTGGATYWVIKKREERDGGAFSLMRDADDDGNSPHGLGGSEKVRMAGSHWVGGKKSPWGILGAFGARGPMTQRRMDMLADEDARVFDIESLENSEMGHRPRGPGRQWSGGSSISNWYGQSGRKLSEMVGGSLNSLRAVGGMLSQSRRDPGAPESDWWKNKEIVPLDPFGDDMALRDTESSGPGPTALSMQNVSGIAAVGVSRAARPRGGMPSGSLSYPYTDPTSERAVAEVIHDARTPEDEDGPGRGEQQPMLDRSVPSLAIVTVQSRSSDEKSASVSSRDRFSNVAEVSHSSHEGPSSPAPARPLSTSSTSIIGAHSAPSLPLRRSDSWWARFSRTPFREKRLSSPPQSPRQSAADALIDIRDPNPAPRLVPIQESAHTSPESAHQKAGYERNPSLSSLHTTKTADSHALEQLGANMDVVQRANTLSSYTTSPSTAGESPRNDTPWAQAGERSIGAMMQSPLEEEHSAHSHSPDHSSDTESRRDPELPSTQRPPPTAGSSIVASRIQAWERRLSQDDLTENPRRIPARDRRSVNYGLAARPSLFIANPDRHPSDASDA</sequence>
<feature type="signal peptide" evidence="2">
    <location>
        <begin position="1"/>
        <end position="21"/>
    </location>
</feature>
<dbReference type="EMBL" id="KV428051">
    <property type="protein sequence ID" value="KZT39128.1"/>
    <property type="molecule type" value="Genomic_DNA"/>
</dbReference>
<dbReference type="GO" id="GO:0061245">
    <property type="term" value="P:establishment or maintenance of bipolar cell polarity"/>
    <property type="evidence" value="ECO:0007669"/>
    <property type="project" value="TreeGrafter"/>
</dbReference>
<dbReference type="InterPro" id="IPR011043">
    <property type="entry name" value="Gal_Oxase/kelch_b-propeller"/>
</dbReference>
<feature type="compositionally biased region" description="Basic and acidic residues" evidence="1">
    <location>
        <begin position="926"/>
        <end position="949"/>
    </location>
</feature>
<name>A0A166E1U9_9AGAM</name>
<feature type="chain" id="PRO_5007872528" description="Galactose oxidase" evidence="2">
    <location>
        <begin position="22"/>
        <end position="1021"/>
    </location>
</feature>
<feature type="compositionally biased region" description="Polar residues" evidence="1">
    <location>
        <begin position="641"/>
        <end position="650"/>
    </location>
</feature>
<dbReference type="Gene3D" id="2.120.10.80">
    <property type="entry name" value="Kelch-type beta propeller"/>
    <property type="match status" value="2"/>
</dbReference>
<feature type="compositionally biased region" description="Low complexity" evidence="1">
    <location>
        <begin position="807"/>
        <end position="816"/>
    </location>
</feature>
<feature type="compositionally biased region" description="Low complexity" evidence="1">
    <location>
        <begin position="391"/>
        <end position="439"/>
    </location>
</feature>
<organism evidence="3 4">
    <name type="scientific">Sistotremastrum suecicum HHB10207 ss-3</name>
    <dbReference type="NCBI Taxonomy" id="1314776"/>
    <lineage>
        <taxon>Eukaryota</taxon>
        <taxon>Fungi</taxon>
        <taxon>Dikarya</taxon>
        <taxon>Basidiomycota</taxon>
        <taxon>Agaricomycotina</taxon>
        <taxon>Agaricomycetes</taxon>
        <taxon>Sistotremastrales</taxon>
        <taxon>Sistotremastraceae</taxon>
        <taxon>Sistotremastrum</taxon>
    </lineage>
</organism>
<evidence type="ECO:0000256" key="1">
    <source>
        <dbReference type="SAM" id="MobiDB-lite"/>
    </source>
</evidence>
<reference evidence="3 4" key="1">
    <citation type="journal article" date="2016" name="Mol. Biol. Evol.">
        <title>Comparative Genomics of Early-Diverging Mushroom-Forming Fungi Provides Insights into the Origins of Lignocellulose Decay Capabilities.</title>
        <authorList>
            <person name="Nagy L.G."/>
            <person name="Riley R."/>
            <person name="Tritt A."/>
            <person name="Adam C."/>
            <person name="Daum C."/>
            <person name="Floudas D."/>
            <person name="Sun H."/>
            <person name="Yadav J.S."/>
            <person name="Pangilinan J."/>
            <person name="Larsson K.H."/>
            <person name="Matsuura K."/>
            <person name="Barry K."/>
            <person name="Labutti K."/>
            <person name="Kuo R."/>
            <person name="Ohm R.A."/>
            <person name="Bhattacharya S.S."/>
            <person name="Shirouzu T."/>
            <person name="Yoshinaga Y."/>
            <person name="Martin F.M."/>
            <person name="Grigoriev I.V."/>
            <person name="Hibbett D.S."/>
        </authorList>
    </citation>
    <scope>NUCLEOTIDE SEQUENCE [LARGE SCALE GENOMIC DNA]</scope>
    <source>
        <strain evidence="3 4">HHB10207 ss-3</strain>
    </source>
</reference>
<dbReference type="PANTHER" id="PTHR23244:SF470">
    <property type="entry name" value="GALACTOSE OXIDASE"/>
    <property type="match status" value="1"/>
</dbReference>
<dbReference type="SUPFAM" id="SSF50965">
    <property type="entry name" value="Galactose oxidase, central domain"/>
    <property type="match status" value="1"/>
</dbReference>
<accession>A0A166E1U9</accession>
<feature type="compositionally biased region" description="Basic and acidic residues" evidence="1">
    <location>
        <begin position="971"/>
        <end position="995"/>
    </location>
</feature>
<evidence type="ECO:0000313" key="3">
    <source>
        <dbReference type="EMBL" id="KZT39128.1"/>
    </source>
</evidence>
<evidence type="ECO:0000256" key="2">
    <source>
        <dbReference type="SAM" id="SignalP"/>
    </source>
</evidence>
<proteinExistence type="predicted"/>
<feature type="compositionally biased region" description="Polar residues" evidence="1">
    <location>
        <begin position="885"/>
        <end position="900"/>
    </location>
</feature>
<dbReference type="GO" id="GO:0051285">
    <property type="term" value="C:cell cortex of cell tip"/>
    <property type="evidence" value="ECO:0007669"/>
    <property type="project" value="TreeGrafter"/>
</dbReference>
<feature type="region of interest" description="Disordered" evidence="1">
    <location>
        <begin position="697"/>
        <end position="997"/>
    </location>
</feature>
<feature type="compositionally biased region" description="Basic and acidic residues" evidence="1">
    <location>
        <begin position="731"/>
        <end position="745"/>
    </location>
</feature>
<dbReference type="InterPro" id="IPR015915">
    <property type="entry name" value="Kelch-typ_b-propeller"/>
</dbReference>
<feature type="compositionally biased region" description="Low complexity" evidence="1">
    <location>
        <begin position="363"/>
        <end position="379"/>
    </location>
</feature>
<evidence type="ECO:0000313" key="4">
    <source>
        <dbReference type="Proteomes" id="UP000076798"/>
    </source>
</evidence>
<gene>
    <name evidence="3" type="ORF">SISSUDRAFT_1061414</name>
</gene>
<feature type="region of interest" description="Disordered" evidence="1">
    <location>
        <begin position="363"/>
        <end position="440"/>
    </location>
</feature>
<dbReference type="STRING" id="1314776.A0A166E1U9"/>
<dbReference type="Pfam" id="PF24681">
    <property type="entry name" value="Kelch_KLHDC2_KLHL20_DRC7"/>
    <property type="match status" value="1"/>
</dbReference>
<dbReference type="OrthoDB" id="432528at2759"/>
<evidence type="ECO:0008006" key="5">
    <source>
        <dbReference type="Google" id="ProtNLM"/>
    </source>
</evidence>
<protein>
    <recommendedName>
        <fullName evidence="5">Galactose oxidase</fullName>
    </recommendedName>
</protein>
<dbReference type="AlphaFoldDB" id="A0A166E1U9"/>
<feature type="region of interest" description="Disordered" evidence="1">
    <location>
        <begin position="630"/>
        <end position="650"/>
    </location>
</feature>
<keyword evidence="4" id="KW-1185">Reference proteome</keyword>
<dbReference type="PANTHER" id="PTHR23244">
    <property type="entry name" value="KELCH REPEAT DOMAIN"/>
    <property type="match status" value="1"/>
</dbReference>
<keyword evidence="2" id="KW-0732">Signal</keyword>